<name>A0ACC1YIS8_MELAZ</name>
<keyword evidence="2" id="KW-1185">Reference proteome</keyword>
<sequence>MALRTLNTHVILQNVGLLVMLLLLNISHSFASDYTEEAYSLLNWKASLQKDSGSILPSWTLYPINATNDSSHSEAKIGPCTWSGIHCNHARRVVGINLTHIGLKGMLQEFSFPMFPYLSYLDLSFNEFFGIIPPQIRNLSKLEYLDFSFNQLNGPIPIEVGQLSSLKHLILSTNYLSTNYLNGLIPVSLCNLTNLVTLYLWNNSLLGSIPPLIGNMNSLSNLDMSENYLSGVIPPSIGNLSTLRIFYLHHNKLFGSIPSEIANLKSLLYLALSTNRLNGRIPLYLGNLTNLVTLYLFRNSLSGFIPQNIGNLKSLLDLEFSSNHFSGVIPHSIGNLSSLQYLYLYNNEFSGSIPYEIGNLMNLVSLELNVNHFLGLIPISLRNLTSLVRVRLNRNHFSGDISNAFGIYPNLTFLDLSHNNLSGEISSNWGKCPQLGTLNFSFNNFIGSIPPKIEDSSQLYELDLSFNHIIGEIPIEFGKLNSLNKLILRGNKLSGHLPLELGSLTELEYLDLSTNRLSNSIPETLGYLLKLHYLNLSNNKFSLEVPTQIEKLDHLSELDFSHNFLRGEIPHQLCNLESLENLNLSHNKFSGLIPSCFEGMHSLSHIDLSYNELQGPIPNSTTFQDAGMEALQGNKGLCGNVKGFPSCTSSTLYKPSSRKKWVVIGLLVLGGFCVLFVVIAVFIILQRQKRDSQKQEIACVNTPQLLLVLSFEGKFVHEEIIRATNNFDSKYCIGEGAQGNVFKAELQSGDVIAVKKFHSPLSSEIVNQQEFLNEIKALTEIRHRNIVKFYGFCSHVRHSFVIYEYFERGSLAIILSNETTAKEFGWRMRINAIKNIADALSYLHHDCCPPIVHRDLSSKNILLDLEYIAHVSDFGTAKFLKTDSSNWSELVGTYGYVAPEFSYTMRVTEKCDVYSFGVLALEVIKGKNPRHFLSSIASPSSNMNISLHEMLDSRLPFPSLDIQEKLISMLEVAFLCKVENPESRPTMWRVCQMLCK</sequence>
<proteinExistence type="predicted"/>
<reference evidence="1 2" key="1">
    <citation type="journal article" date="2023" name="Science">
        <title>Complex scaffold remodeling in plant triterpene biosynthesis.</title>
        <authorList>
            <person name="De La Pena R."/>
            <person name="Hodgson H."/>
            <person name="Liu J.C."/>
            <person name="Stephenson M.J."/>
            <person name="Martin A.C."/>
            <person name="Owen C."/>
            <person name="Harkess A."/>
            <person name="Leebens-Mack J."/>
            <person name="Jimenez L.E."/>
            <person name="Osbourn A."/>
            <person name="Sattely E.S."/>
        </authorList>
    </citation>
    <scope>NUCLEOTIDE SEQUENCE [LARGE SCALE GENOMIC DNA]</scope>
    <source>
        <strain evidence="2">cv. JPN11</strain>
        <tissue evidence="1">Leaf</tissue>
    </source>
</reference>
<dbReference type="Proteomes" id="UP001164539">
    <property type="component" value="Chromosome 3"/>
</dbReference>
<keyword evidence="1" id="KW-0418">Kinase</keyword>
<comment type="caution">
    <text evidence="1">The sequence shown here is derived from an EMBL/GenBank/DDBJ whole genome shotgun (WGS) entry which is preliminary data.</text>
</comment>
<organism evidence="1 2">
    <name type="scientific">Melia azedarach</name>
    <name type="common">Chinaberry tree</name>
    <dbReference type="NCBI Taxonomy" id="155640"/>
    <lineage>
        <taxon>Eukaryota</taxon>
        <taxon>Viridiplantae</taxon>
        <taxon>Streptophyta</taxon>
        <taxon>Embryophyta</taxon>
        <taxon>Tracheophyta</taxon>
        <taxon>Spermatophyta</taxon>
        <taxon>Magnoliopsida</taxon>
        <taxon>eudicotyledons</taxon>
        <taxon>Gunneridae</taxon>
        <taxon>Pentapetalae</taxon>
        <taxon>rosids</taxon>
        <taxon>malvids</taxon>
        <taxon>Sapindales</taxon>
        <taxon>Meliaceae</taxon>
        <taxon>Melia</taxon>
    </lineage>
</organism>
<accession>A0ACC1YIS8</accession>
<dbReference type="EMBL" id="CM051396">
    <property type="protein sequence ID" value="KAJ4723327.1"/>
    <property type="molecule type" value="Genomic_DNA"/>
</dbReference>
<keyword evidence="1" id="KW-0808">Transferase</keyword>
<evidence type="ECO:0000313" key="2">
    <source>
        <dbReference type="Proteomes" id="UP001164539"/>
    </source>
</evidence>
<keyword evidence="1" id="KW-0675">Receptor</keyword>
<evidence type="ECO:0000313" key="1">
    <source>
        <dbReference type="EMBL" id="KAJ4723327.1"/>
    </source>
</evidence>
<gene>
    <name evidence="1" type="ORF">OWV82_006711</name>
</gene>
<protein>
    <submittedName>
        <fullName evidence="1">Receptor protein kinase</fullName>
    </submittedName>
</protein>